<comment type="caution">
    <text evidence="1">The sequence shown here is derived from an EMBL/GenBank/DDBJ whole genome shotgun (WGS) entry which is preliminary data.</text>
</comment>
<reference evidence="1" key="1">
    <citation type="journal article" date="2022" name="bioRxiv">
        <title>Sequencing and chromosome-scale assembly of the giantPleurodeles waltlgenome.</title>
        <authorList>
            <person name="Brown T."/>
            <person name="Elewa A."/>
            <person name="Iarovenko S."/>
            <person name="Subramanian E."/>
            <person name="Araus A.J."/>
            <person name="Petzold A."/>
            <person name="Susuki M."/>
            <person name="Suzuki K.-i.T."/>
            <person name="Hayashi T."/>
            <person name="Toyoda A."/>
            <person name="Oliveira C."/>
            <person name="Osipova E."/>
            <person name="Leigh N.D."/>
            <person name="Simon A."/>
            <person name="Yun M.H."/>
        </authorList>
    </citation>
    <scope>NUCLEOTIDE SEQUENCE</scope>
    <source>
        <strain evidence="1">20211129_DDA</strain>
        <tissue evidence="1">Liver</tissue>
    </source>
</reference>
<protein>
    <submittedName>
        <fullName evidence="1">Uncharacterized protein</fullName>
    </submittedName>
</protein>
<dbReference type="EMBL" id="JANPWB010000013">
    <property type="protein sequence ID" value="KAJ1103878.1"/>
    <property type="molecule type" value="Genomic_DNA"/>
</dbReference>
<evidence type="ECO:0000313" key="2">
    <source>
        <dbReference type="Proteomes" id="UP001066276"/>
    </source>
</evidence>
<sequence>MEARNLCSYSESDADNAREANESLYLLRDAPSQEHVQLVDKRQIKKTAMVDLQFGSHTTRFVLDSEVTCNIMCVSEYEK</sequence>
<organism evidence="1 2">
    <name type="scientific">Pleurodeles waltl</name>
    <name type="common">Iberian ribbed newt</name>
    <dbReference type="NCBI Taxonomy" id="8319"/>
    <lineage>
        <taxon>Eukaryota</taxon>
        <taxon>Metazoa</taxon>
        <taxon>Chordata</taxon>
        <taxon>Craniata</taxon>
        <taxon>Vertebrata</taxon>
        <taxon>Euteleostomi</taxon>
        <taxon>Amphibia</taxon>
        <taxon>Batrachia</taxon>
        <taxon>Caudata</taxon>
        <taxon>Salamandroidea</taxon>
        <taxon>Salamandridae</taxon>
        <taxon>Pleurodelinae</taxon>
        <taxon>Pleurodeles</taxon>
    </lineage>
</organism>
<gene>
    <name evidence="1" type="ORF">NDU88_001299</name>
</gene>
<dbReference type="AlphaFoldDB" id="A0AAV7MPI5"/>
<keyword evidence="2" id="KW-1185">Reference proteome</keyword>
<dbReference type="Proteomes" id="UP001066276">
    <property type="component" value="Chromosome 9"/>
</dbReference>
<proteinExistence type="predicted"/>
<accession>A0AAV7MPI5</accession>
<evidence type="ECO:0000313" key="1">
    <source>
        <dbReference type="EMBL" id="KAJ1103878.1"/>
    </source>
</evidence>
<name>A0AAV7MPI5_PLEWA</name>